<accession>F2JQT6</accession>
<dbReference type="EMBL" id="CP002582">
    <property type="protein sequence ID" value="ADZ82681.1"/>
    <property type="molecule type" value="Genomic_DNA"/>
</dbReference>
<dbReference type="HOGENOM" id="CLU_1666252_0_0_9"/>
<dbReference type="Proteomes" id="UP000008467">
    <property type="component" value="Chromosome"/>
</dbReference>
<keyword evidence="2" id="KW-1185">Reference proteome</keyword>
<protein>
    <submittedName>
        <fullName evidence="1">Uncharacterized protein</fullName>
    </submittedName>
</protein>
<organism evidence="1 2">
    <name type="scientific">Cellulosilyticum lentocellum (strain ATCC 49066 / DSM 5427 / NCIMB 11756 / RHM5)</name>
    <name type="common">Clostridium lentocellum</name>
    <dbReference type="NCBI Taxonomy" id="642492"/>
    <lineage>
        <taxon>Bacteria</taxon>
        <taxon>Bacillati</taxon>
        <taxon>Bacillota</taxon>
        <taxon>Clostridia</taxon>
        <taxon>Lachnospirales</taxon>
        <taxon>Cellulosilyticaceae</taxon>
        <taxon>Cellulosilyticum</taxon>
    </lineage>
</organism>
<gene>
    <name evidence="1" type="ordered locus">Clole_0949</name>
</gene>
<reference evidence="1 2" key="1">
    <citation type="journal article" date="2011" name="J. Bacteriol.">
        <title>Complete genome sequence of the cellulose-degrading bacterium Cellulosilyticum lentocellum.</title>
        <authorList>
            <consortium name="US DOE Joint Genome Institute"/>
            <person name="Miller D.A."/>
            <person name="Suen G."/>
            <person name="Bruce D."/>
            <person name="Copeland A."/>
            <person name="Cheng J.F."/>
            <person name="Detter C."/>
            <person name="Goodwin L.A."/>
            <person name="Han C.S."/>
            <person name="Hauser L.J."/>
            <person name="Land M.L."/>
            <person name="Lapidus A."/>
            <person name="Lucas S."/>
            <person name="Meincke L."/>
            <person name="Pitluck S."/>
            <person name="Tapia R."/>
            <person name="Teshima H."/>
            <person name="Woyke T."/>
            <person name="Fox B.G."/>
            <person name="Angert E.R."/>
            <person name="Currie C.R."/>
        </authorList>
    </citation>
    <scope>NUCLEOTIDE SEQUENCE [LARGE SCALE GENOMIC DNA]</scope>
    <source>
        <strain evidence="2">ATCC 49066 / DSM 5427 / NCIMB 11756 / RHM5</strain>
    </source>
</reference>
<proteinExistence type="predicted"/>
<name>F2JQT6_CELLD</name>
<evidence type="ECO:0000313" key="2">
    <source>
        <dbReference type="Proteomes" id="UP000008467"/>
    </source>
</evidence>
<sequence length="158" mass="18318">MPIRNPNRAREGIVIAKYIIKNKCTLKVANEQCYPNISAYAAQERLYLVSRVDKKLYDTAKEAQKIAVIAARSDKSKLKEKPCPEFKIELDEAVLKSKARIVWIKNNIKAGNIVDYRISYDNVVEIEVTRTFSNYFYGKIKGCLEECYYYQHVIKVVK</sequence>
<dbReference type="KEGG" id="cle:Clole_0949"/>
<evidence type="ECO:0000313" key="1">
    <source>
        <dbReference type="EMBL" id="ADZ82681.1"/>
    </source>
</evidence>
<dbReference type="AlphaFoldDB" id="F2JQT6"/>
<dbReference type="RefSeq" id="WP_013655982.1">
    <property type="nucleotide sequence ID" value="NC_015275.1"/>
</dbReference>
<dbReference type="STRING" id="642492.Clole_0949"/>